<feature type="compositionally biased region" description="Polar residues" evidence="6">
    <location>
        <begin position="149"/>
        <end position="158"/>
    </location>
</feature>
<proteinExistence type="inferred from homology"/>
<feature type="region of interest" description="Disordered" evidence="6">
    <location>
        <begin position="84"/>
        <end position="189"/>
    </location>
</feature>
<dbReference type="PANTHER" id="PTHR13556">
    <property type="entry name" value="TRANSCRIPTIONAL ADAPTER 3-RELATED"/>
    <property type="match status" value="1"/>
</dbReference>
<evidence type="ECO:0000256" key="5">
    <source>
        <dbReference type="ARBA" id="ARBA00023242"/>
    </source>
</evidence>
<name>A0A367K965_RHIAZ</name>
<comment type="similarity">
    <text evidence="2">Belongs to the NGG1 family.</text>
</comment>
<dbReference type="GO" id="GO:0000124">
    <property type="term" value="C:SAGA complex"/>
    <property type="evidence" value="ECO:0007669"/>
    <property type="project" value="TreeGrafter"/>
</dbReference>
<dbReference type="Pfam" id="PF10198">
    <property type="entry name" value="Ada3"/>
    <property type="match status" value="1"/>
</dbReference>
<dbReference type="AlphaFoldDB" id="A0A367K965"/>
<feature type="region of interest" description="Disordered" evidence="6">
    <location>
        <begin position="323"/>
        <end position="342"/>
    </location>
</feature>
<keyword evidence="3" id="KW-0805">Transcription regulation</keyword>
<feature type="region of interest" description="Disordered" evidence="6">
    <location>
        <begin position="491"/>
        <end position="520"/>
    </location>
</feature>
<accession>A0A367K965</accession>
<comment type="subcellular location">
    <subcellularLocation>
        <location evidence="1">Nucleus</location>
    </subcellularLocation>
</comment>
<dbReference type="GO" id="GO:0005634">
    <property type="term" value="C:nucleus"/>
    <property type="evidence" value="ECO:0007669"/>
    <property type="project" value="UniProtKB-SubCell"/>
</dbReference>
<feature type="compositionally biased region" description="Acidic residues" evidence="6">
    <location>
        <begin position="328"/>
        <end position="340"/>
    </location>
</feature>
<dbReference type="GO" id="GO:0003713">
    <property type="term" value="F:transcription coactivator activity"/>
    <property type="evidence" value="ECO:0007669"/>
    <property type="project" value="TreeGrafter"/>
</dbReference>
<evidence type="ECO:0000256" key="6">
    <source>
        <dbReference type="SAM" id="MobiDB-lite"/>
    </source>
</evidence>
<feature type="compositionally biased region" description="Basic and acidic residues" evidence="6">
    <location>
        <begin position="120"/>
        <end position="145"/>
    </location>
</feature>
<feature type="compositionally biased region" description="Polar residues" evidence="6">
    <location>
        <begin position="169"/>
        <end position="180"/>
    </location>
</feature>
<sequence length="520" mass="60246">MNTESTRQYSLPRPLSNTTTTLIKLAHQQPLVIPDAQELLSIKADLEVLLPLAENRAQDLKRGLNKLDGNVKIYDNGEVNAENTKIKQESDDYSDSLFIPKNDQQSRQAALEAIRRRRRREDTESADEGARRSESPHLKMKRMEPLQRQYAQSMSPPTLHNDLKKKKQASPSVNARAQQDQSKEELDFIRVKPKDQVPVATFWTAMEPYFRPLTEEDRQFLLEKSDTGKPFLIPPLGEHYLDQWAREDQLLQQQTKSPLNSRHSSVDPQSQQQQQQQQQQKLKYIKEPITDDQLLQDDLTSGSLTERLLSSLVAEDIIDPSELKREVDEVEGEENTEDQDTQNKSVDRVLEIVDFEERLKRELRYAGLFGDDDVDWNAREDDEICAELRALGREYKEQLKINDYRKKRLLEIVDCQLQYEQYRQVLDTLDNQVEQGYIKRFRNQKSKKRKATSGQKSTLSENAIYAMEKRRTWINALGEIFKDKNLVMPSKSIYSPEPSATATTTTTTDENDNNNSNNNS</sequence>
<dbReference type="GO" id="GO:0006357">
    <property type="term" value="P:regulation of transcription by RNA polymerase II"/>
    <property type="evidence" value="ECO:0007669"/>
    <property type="project" value="TreeGrafter"/>
</dbReference>
<feature type="compositionally biased region" description="Low complexity" evidence="6">
    <location>
        <begin position="495"/>
        <end position="520"/>
    </location>
</feature>
<evidence type="ECO:0000256" key="1">
    <source>
        <dbReference type="ARBA" id="ARBA00004123"/>
    </source>
</evidence>
<dbReference type="OrthoDB" id="1232at2759"/>
<dbReference type="PANTHER" id="PTHR13556:SF2">
    <property type="entry name" value="TRANSCRIPTIONAL ADAPTER 3"/>
    <property type="match status" value="1"/>
</dbReference>
<evidence type="ECO:0000256" key="4">
    <source>
        <dbReference type="ARBA" id="ARBA00023163"/>
    </source>
</evidence>
<keyword evidence="8" id="KW-1185">Reference proteome</keyword>
<feature type="compositionally biased region" description="Low complexity" evidence="6">
    <location>
        <begin position="269"/>
        <end position="280"/>
    </location>
</feature>
<feature type="region of interest" description="Disordered" evidence="6">
    <location>
        <begin position="253"/>
        <end position="282"/>
    </location>
</feature>
<protein>
    <submittedName>
        <fullName evidence="7">Transcriptional regulator</fullName>
    </submittedName>
</protein>
<feature type="compositionally biased region" description="Polar residues" evidence="6">
    <location>
        <begin position="253"/>
        <end position="268"/>
    </location>
</feature>
<gene>
    <name evidence="7" type="primary">NGG1_3</name>
    <name evidence="7" type="ORF">CU097_015160</name>
</gene>
<organism evidence="7 8">
    <name type="scientific">Rhizopus azygosporus</name>
    <name type="common">Rhizopus microsporus var. azygosporus</name>
    <dbReference type="NCBI Taxonomy" id="86630"/>
    <lineage>
        <taxon>Eukaryota</taxon>
        <taxon>Fungi</taxon>
        <taxon>Fungi incertae sedis</taxon>
        <taxon>Mucoromycota</taxon>
        <taxon>Mucoromycotina</taxon>
        <taxon>Mucoromycetes</taxon>
        <taxon>Mucorales</taxon>
        <taxon>Mucorineae</taxon>
        <taxon>Rhizopodaceae</taxon>
        <taxon>Rhizopus</taxon>
    </lineage>
</organism>
<evidence type="ECO:0000256" key="2">
    <source>
        <dbReference type="ARBA" id="ARBA00005330"/>
    </source>
</evidence>
<dbReference type="STRING" id="86630.A0A367K965"/>
<dbReference type="Proteomes" id="UP000252139">
    <property type="component" value="Unassembled WGS sequence"/>
</dbReference>
<evidence type="ECO:0000313" key="7">
    <source>
        <dbReference type="EMBL" id="RCH98706.1"/>
    </source>
</evidence>
<evidence type="ECO:0000313" key="8">
    <source>
        <dbReference type="Proteomes" id="UP000252139"/>
    </source>
</evidence>
<keyword evidence="4" id="KW-0804">Transcription</keyword>
<dbReference type="InterPro" id="IPR019340">
    <property type="entry name" value="Histone_AcTrfase_su3"/>
</dbReference>
<keyword evidence="5" id="KW-0539">Nucleus</keyword>
<dbReference type="EMBL" id="PJQL01000177">
    <property type="protein sequence ID" value="RCH98706.1"/>
    <property type="molecule type" value="Genomic_DNA"/>
</dbReference>
<reference evidence="7 8" key="1">
    <citation type="journal article" date="2018" name="G3 (Bethesda)">
        <title>Phylogenetic and Phylogenomic Definition of Rhizopus Species.</title>
        <authorList>
            <person name="Gryganskyi A.P."/>
            <person name="Golan J."/>
            <person name="Dolatabadi S."/>
            <person name="Mondo S."/>
            <person name="Robb S."/>
            <person name="Idnurm A."/>
            <person name="Muszewska A."/>
            <person name="Steczkiewicz K."/>
            <person name="Masonjones S."/>
            <person name="Liao H.L."/>
            <person name="Gajdeczka M.T."/>
            <person name="Anike F."/>
            <person name="Vuek A."/>
            <person name="Anishchenko I.M."/>
            <person name="Voigt K."/>
            <person name="de Hoog G.S."/>
            <person name="Smith M.E."/>
            <person name="Heitman J."/>
            <person name="Vilgalys R."/>
            <person name="Stajich J.E."/>
        </authorList>
    </citation>
    <scope>NUCLEOTIDE SEQUENCE [LARGE SCALE GENOMIC DNA]</scope>
    <source>
        <strain evidence="7 8">CBS 357.93</strain>
    </source>
</reference>
<evidence type="ECO:0000256" key="3">
    <source>
        <dbReference type="ARBA" id="ARBA00023015"/>
    </source>
</evidence>
<comment type="caution">
    <text evidence="7">The sequence shown here is derived from an EMBL/GenBank/DDBJ whole genome shotgun (WGS) entry which is preliminary data.</text>
</comment>